<dbReference type="EMBL" id="JAEACQ010000248">
    <property type="protein sequence ID" value="MBL7630379.1"/>
    <property type="molecule type" value="Genomic_DNA"/>
</dbReference>
<gene>
    <name evidence="1" type="ORF">I7412_25095</name>
</gene>
<comment type="caution">
    <text evidence="1">The sequence shown here is derived from an EMBL/GenBank/DDBJ whole genome shotgun (WGS) entry which is preliminary data.</text>
</comment>
<proteinExistence type="predicted"/>
<evidence type="ECO:0008006" key="3">
    <source>
        <dbReference type="Google" id="ProtNLM"/>
    </source>
</evidence>
<evidence type="ECO:0000313" key="2">
    <source>
        <dbReference type="Proteomes" id="UP000604475"/>
    </source>
</evidence>
<organism evidence="1 2">
    <name type="scientific">Frankia nepalensis</name>
    <dbReference type="NCBI Taxonomy" id="1836974"/>
    <lineage>
        <taxon>Bacteria</taxon>
        <taxon>Bacillati</taxon>
        <taxon>Actinomycetota</taxon>
        <taxon>Actinomycetes</taxon>
        <taxon>Frankiales</taxon>
        <taxon>Frankiaceae</taxon>
        <taxon>Frankia</taxon>
    </lineage>
</organism>
<evidence type="ECO:0000313" key="1">
    <source>
        <dbReference type="EMBL" id="MBL7630379.1"/>
    </source>
</evidence>
<protein>
    <recommendedName>
        <fullName evidence="3">ATP/GTP-binding protein</fullName>
    </recommendedName>
</protein>
<accession>A0A937RK77</accession>
<dbReference type="Proteomes" id="UP000604475">
    <property type="component" value="Unassembled WGS sequence"/>
</dbReference>
<name>A0A937RK77_9ACTN</name>
<reference evidence="1" key="1">
    <citation type="submission" date="2020-12" db="EMBL/GenBank/DDBJ databases">
        <title>Genomic characterization of non-nitrogen-fixing Frankia strains.</title>
        <authorList>
            <person name="Carlos-Shanley C."/>
            <person name="Guerra T."/>
            <person name="Hahn D."/>
        </authorList>
    </citation>
    <scope>NUCLEOTIDE SEQUENCE</scope>
    <source>
        <strain evidence="1">CN6</strain>
    </source>
</reference>
<keyword evidence="2" id="KW-1185">Reference proteome</keyword>
<sequence>MTIDGEEWAQRAVTGAASAKAYRCPGCDHEIPPGTPHMVVWPNGSMDHRRHWHTPCWSRRRAGARPYRAPY</sequence>
<dbReference type="AlphaFoldDB" id="A0A937RK77"/>